<dbReference type="Proteomes" id="UP000053558">
    <property type="component" value="Unassembled WGS sequence"/>
</dbReference>
<dbReference type="EMBL" id="JH711633">
    <property type="protein sequence ID" value="EIW73847.1"/>
    <property type="molecule type" value="Genomic_DNA"/>
</dbReference>
<dbReference type="OrthoDB" id="2692326at2759"/>
<dbReference type="SUPFAM" id="SSF52047">
    <property type="entry name" value="RNI-like"/>
    <property type="match status" value="1"/>
</dbReference>
<keyword evidence="2" id="KW-1185">Reference proteome</keyword>
<accession>R7SDL1</accession>
<dbReference type="RefSeq" id="XP_007775976.1">
    <property type="nucleotide sequence ID" value="XM_007777786.1"/>
</dbReference>
<dbReference type="SUPFAM" id="SSF81383">
    <property type="entry name" value="F-box domain"/>
    <property type="match status" value="1"/>
</dbReference>
<dbReference type="OMA" id="HITIHEF"/>
<gene>
    <name evidence="1" type="ORF">CONPUDRAFT_160644</name>
</gene>
<dbReference type="Gene3D" id="3.80.10.10">
    <property type="entry name" value="Ribonuclease Inhibitor"/>
    <property type="match status" value="1"/>
</dbReference>
<dbReference type="KEGG" id="cput:CONPUDRAFT_160644"/>
<reference evidence="2" key="1">
    <citation type="journal article" date="2012" name="Science">
        <title>The Paleozoic origin of enzymatic lignin decomposition reconstructed from 31 fungal genomes.</title>
        <authorList>
            <person name="Floudas D."/>
            <person name="Binder M."/>
            <person name="Riley R."/>
            <person name="Barry K."/>
            <person name="Blanchette R.A."/>
            <person name="Henrissat B."/>
            <person name="Martinez A.T."/>
            <person name="Otillar R."/>
            <person name="Spatafora J.W."/>
            <person name="Yadav J.S."/>
            <person name="Aerts A."/>
            <person name="Benoit I."/>
            <person name="Boyd A."/>
            <person name="Carlson A."/>
            <person name="Copeland A."/>
            <person name="Coutinho P.M."/>
            <person name="de Vries R.P."/>
            <person name="Ferreira P."/>
            <person name="Findley K."/>
            <person name="Foster B."/>
            <person name="Gaskell J."/>
            <person name="Glotzer D."/>
            <person name="Gorecki P."/>
            <person name="Heitman J."/>
            <person name="Hesse C."/>
            <person name="Hori C."/>
            <person name="Igarashi K."/>
            <person name="Jurgens J.A."/>
            <person name="Kallen N."/>
            <person name="Kersten P."/>
            <person name="Kohler A."/>
            <person name="Kuees U."/>
            <person name="Kumar T.K.A."/>
            <person name="Kuo A."/>
            <person name="LaButti K."/>
            <person name="Larrondo L.F."/>
            <person name="Lindquist E."/>
            <person name="Ling A."/>
            <person name="Lombard V."/>
            <person name="Lucas S."/>
            <person name="Lundell T."/>
            <person name="Martin R."/>
            <person name="McLaughlin D.J."/>
            <person name="Morgenstern I."/>
            <person name="Morin E."/>
            <person name="Murat C."/>
            <person name="Nagy L.G."/>
            <person name="Nolan M."/>
            <person name="Ohm R.A."/>
            <person name="Patyshakuliyeva A."/>
            <person name="Rokas A."/>
            <person name="Ruiz-Duenas F.J."/>
            <person name="Sabat G."/>
            <person name="Salamov A."/>
            <person name="Samejima M."/>
            <person name="Schmutz J."/>
            <person name="Slot J.C."/>
            <person name="St John F."/>
            <person name="Stenlid J."/>
            <person name="Sun H."/>
            <person name="Sun S."/>
            <person name="Syed K."/>
            <person name="Tsang A."/>
            <person name="Wiebenga A."/>
            <person name="Young D."/>
            <person name="Pisabarro A."/>
            <person name="Eastwood D.C."/>
            <person name="Martin F."/>
            <person name="Cullen D."/>
            <person name="Grigoriev I.V."/>
            <person name="Hibbett D.S."/>
        </authorList>
    </citation>
    <scope>NUCLEOTIDE SEQUENCE [LARGE SCALE GENOMIC DNA]</scope>
    <source>
        <strain evidence="2">RWD-64-598 SS2</strain>
    </source>
</reference>
<evidence type="ECO:0000313" key="2">
    <source>
        <dbReference type="Proteomes" id="UP000053558"/>
    </source>
</evidence>
<proteinExistence type="predicted"/>
<name>R7SDL1_CONPW</name>
<dbReference type="AlphaFoldDB" id="R7SDL1"/>
<dbReference type="InterPro" id="IPR036047">
    <property type="entry name" value="F-box-like_dom_sf"/>
</dbReference>
<sequence>MQNLLQDPQNEELKRALRYRVNSFSLVCRLLPELLAEIFAHLRDSSNGRKRDIMTVTHICRHWREVALAFPHLWATIIYDEDHPSTELFWLMYERAKEATLAVAYHLDLDDKKLGLFQHVLGQVYRIQELSLALPPIRKILVGGQLHSVLNLLVSESPSIRHICLFSHQGVLDADPFPIPSKLFDCPPGLRSLSLSGCSTAWDSPIFRGLTNLHLDSMSIFAPTAEELWDILRGTPALESLSLSHVSENMENVAPPPSWDISAATVIHLPNIHHITIHEFSFAAYAQVFSRLSIPNHAHINVFVTVSDFGLQQIAALPLLAPAFFSYQRSLTGGGSESIITNLEISLDSPLCEMEAAH</sequence>
<dbReference type="InterPro" id="IPR032675">
    <property type="entry name" value="LRR_dom_sf"/>
</dbReference>
<evidence type="ECO:0000313" key="1">
    <source>
        <dbReference type="EMBL" id="EIW73847.1"/>
    </source>
</evidence>
<organism evidence="1 2">
    <name type="scientific">Coniophora puteana (strain RWD-64-598)</name>
    <name type="common">Brown rot fungus</name>
    <dbReference type="NCBI Taxonomy" id="741705"/>
    <lineage>
        <taxon>Eukaryota</taxon>
        <taxon>Fungi</taxon>
        <taxon>Dikarya</taxon>
        <taxon>Basidiomycota</taxon>
        <taxon>Agaricomycotina</taxon>
        <taxon>Agaricomycetes</taxon>
        <taxon>Agaricomycetidae</taxon>
        <taxon>Boletales</taxon>
        <taxon>Coniophorineae</taxon>
        <taxon>Coniophoraceae</taxon>
        <taxon>Coniophora</taxon>
    </lineage>
</organism>
<protein>
    <submittedName>
        <fullName evidence="1">Uncharacterized protein</fullName>
    </submittedName>
</protein>
<dbReference type="GeneID" id="19204361"/>
<dbReference type="Gene3D" id="1.20.1280.50">
    <property type="match status" value="1"/>
</dbReference>